<gene>
    <name evidence="1" type="ORF">EIP91_005777</name>
</gene>
<dbReference type="AlphaFoldDB" id="A0A4R0R9B8"/>
<dbReference type="Proteomes" id="UP000292702">
    <property type="component" value="Unassembled WGS sequence"/>
</dbReference>
<evidence type="ECO:0000313" key="2">
    <source>
        <dbReference type="Proteomes" id="UP000292702"/>
    </source>
</evidence>
<keyword evidence="2" id="KW-1185">Reference proteome</keyword>
<dbReference type="EMBL" id="RWJN01000311">
    <property type="protein sequence ID" value="TCD63256.1"/>
    <property type="molecule type" value="Genomic_DNA"/>
</dbReference>
<comment type="caution">
    <text evidence="1">The sequence shown here is derived from an EMBL/GenBank/DDBJ whole genome shotgun (WGS) entry which is preliminary data.</text>
</comment>
<reference evidence="1 2" key="1">
    <citation type="submission" date="2018-11" db="EMBL/GenBank/DDBJ databases">
        <title>Genome assembly of Steccherinum ochraceum LE-BIN_3174, the white-rot fungus of the Steccherinaceae family (The Residual Polyporoid clade, Polyporales, Basidiomycota).</title>
        <authorList>
            <person name="Fedorova T.V."/>
            <person name="Glazunova O.A."/>
            <person name="Landesman E.O."/>
            <person name="Moiseenko K.V."/>
            <person name="Psurtseva N.V."/>
            <person name="Savinova O.S."/>
            <person name="Shakhova N.V."/>
            <person name="Tyazhelova T.V."/>
            <person name="Vasina D.V."/>
        </authorList>
    </citation>
    <scope>NUCLEOTIDE SEQUENCE [LARGE SCALE GENOMIC DNA]</scope>
    <source>
        <strain evidence="1 2">LE-BIN_3174</strain>
    </source>
</reference>
<evidence type="ECO:0000313" key="1">
    <source>
        <dbReference type="EMBL" id="TCD63256.1"/>
    </source>
</evidence>
<proteinExistence type="predicted"/>
<accession>A0A4R0R9B8</accession>
<name>A0A4R0R9B8_9APHY</name>
<sequence>MNPTPHTVGIAAPIPRRPPHLELVKRVLPSWQAPELPSLDFPLLFPLLPGQKEYKLQREGDIILTTPSESKVWVSTQFLEDNAKNLLSSLKLVQIVSGTSTYLWKLDLPLAFLFLTALYNPKDPWYCENTDPKRAEGVMVLCRILWLSTIYGSAILRQSTLLALRHAFPTNFQRFDTMLYGSKFKTLSFDPEVIIAVLNVTEDSGAHALRCSALYCALHVGSSVLSYHSSGSSQSQVTSLNDKDRGLLKRLLDDRYFAKQGRDIMLNVLDHCRRHCDVQGKACWQTYGQSSEYTRLKHRLSTLKWEESLSPLTLWDYVEDIQSTMCGKCTSELKKRMEKAAKDAWESMKESFEPVSQTRAYSSLSPSWEQLEEKEQCYLDALPTQHM</sequence>
<organism evidence="1 2">
    <name type="scientific">Steccherinum ochraceum</name>
    <dbReference type="NCBI Taxonomy" id="92696"/>
    <lineage>
        <taxon>Eukaryota</taxon>
        <taxon>Fungi</taxon>
        <taxon>Dikarya</taxon>
        <taxon>Basidiomycota</taxon>
        <taxon>Agaricomycotina</taxon>
        <taxon>Agaricomycetes</taxon>
        <taxon>Polyporales</taxon>
        <taxon>Steccherinaceae</taxon>
        <taxon>Steccherinum</taxon>
    </lineage>
</organism>
<protein>
    <submittedName>
        <fullName evidence="1">Uncharacterized protein</fullName>
    </submittedName>
</protein>